<proteinExistence type="predicted"/>
<evidence type="ECO:0000256" key="4">
    <source>
        <dbReference type="ARBA" id="ARBA00023136"/>
    </source>
</evidence>
<feature type="transmembrane region" description="Helical" evidence="5">
    <location>
        <begin position="21"/>
        <end position="44"/>
    </location>
</feature>
<feature type="transmembrane region" description="Helical" evidence="5">
    <location>
        <begin position="80"/>
        <end position="101"/>
    </location>
</feature>
<dbReference type="EMBL" id="CP157484">
    <property type="protein sequence ID" value="XBO38257.1"/>
    <property type="molecule type" value="Genomic_DNA"/>
</dbReference>
<accession>A0AAU7JCZ5</accession>
<evidence type="ECO:0000256" key="2">
    <source>
        <dbReference type="ARBA" id="ARBA00022692"/>
    </source>
</evidence>
<dbReference type="GO" id="GO:0015035">
    <property type="term" value="F:protein-disulfide reductase activity"/>
    <property type="evidence" value="ECO:0007669"/>
    <property type="project" value="InterPro"/>
</dbReference>
<organism evidence="6">
    <name type="scientific">Alsobacter sp. KACC 23698</name>
    <dbReference type="NCBI Taxonomy" id="3149229"/>
    <lineage>
        <taxon>Bacteria</taxon>
        <taxon>Pseudomonadati</taxon>
        <taxon>Pseudomonadota</taxon>
        <taxon>Alphaproteobacteria</taxon>
        <taxon>Hyphomicrobiales</taxon>
        <taxon>Alsobacteraceae</taxon>
        <taxon>Alsobacter</taxon>
    </lineage>
</organism>
<sequence>MTTPIADALAPSRARLTPARLIAAVALGGAATIGGALFIEHVLGVKPCELCLVQRIPYYAGVPLAVVAAWAAARRPRHLLTAALIASVALVFLVAAALGGYHAGVEWGLWAGPSDCTGPVTKPAAMGDFLKQLQTTKVIRCDEVAMRIFGLSLAAWNFVIAGGLALVAGYAAWRTRAR</sequence>
<keyword evidence="4 5" id="KW-0472">Membrane</keyword>
<keyword evidence="3 5" id="KW-1133">Transmembrane helix</keyword>
<keyword evidence="2 5" id="KW-0812">Transmembrane</keyword>
<evidence type="ECO:0000256" key="3">
    <source>
        <dbReference type="ARBA" id="ARBA00022989"/>
    </source>
</evidence>
<dbReference type="AlphaFoldDB" id="A0AAU7JCZ5"/>
<comment type="subcellular location">
    <subcellularLocation>
        <location evidence="1">Membrane</location>
        <topology evidence="1">Multi-pass membrane protein</topology>
    </subcellularLocation>
</comment>
<dbReference type="Gene3D" id="1.20.1550.10">
    <property type="entry name" value="DsbB-like"/>
    <property type="match status" value="1"/>
</dbReference>
<feature type="transmembrane region" description="Helical" evidence="5">
    <location>
        <begin position="56"/>
        <end position="73"/>
    </location>
</feature>
<evidence type="ECO:0000256" key="1">
    <source>
        <dbReference type="ARBA" id="ARBA00004141"/>
    </source>
</evidence>
<evidence type="ECO:0000313" key="6">
    <source>
        <dbReference type="EMBL" id="XBO38257.1"/>
    </source>
</evidence>
<reference evidence="6" key="1">
    <citation type="submission" date="2024-05" db="EMBL/GenBank/DDBJ databases">
        <authorList>
            <person name="Kim S."/>
            <person name="Heo J."/>
            <person name="Choi H."/>
            <person name="Choi Y."/>
            <person name="Kwon S.-W."/>
            <person name="Kim Y."/>
        </authorList>
    </citation>
    <scope>NUCLEOTIDE SEQUENCE</scope>
    <source>
        <strain evidence="6">KACC 23698</strain>
    </source>
</reference>
<dbReference type="RefSeq" id="WP_406855095.1">
    <property type="nucleotide sequence ID" value="NZ_CP157484.1"/>
</dbReference>
<gene>
    <name evidence="6" type="ORF">ABEG18_21520</name>
</gene>
<dbReference type="GO" id="GO:0016020">
    <property type="term" value="C:membrane"/>
    <property type="evidence" value="ECO:0007669"/>
    <property type="project" value="UniProtKB-SubCell"/>
</dbReference>
<evidence type="ECO:0000256" key="5">
    <source>
        <dbReference type="SAM" id="Phobius"/>
    </source>
</evidence>
<dbReference type="InterPro" id="IPR024199">
    <property type="entry name" value="Uncharacterised_DsbB"/>
</dbReference>
<feature type="transmembrane region" description="Helical" evidence="5">
    <location>
        <begin position="153"/>
        <end position="173"/>
    </location>
</feature>
<dbReference type="PIRSF" id="PIRSF033913">
    <property type="entry name" value="S-S_format_DsbB"/>
    <property type="match status" value="1"/>
</dbReference>
<dbReference type="SUPFAM" id="SSF158442">
    <property type="entry name" value="DsbB-like"/>
    <property type="match status" value="1"/>
</dbReference>
<dbReference type="InterPro" id="IPR003752">
    <property type="entry name" value="DiS_bond_form_DsbB/BdbC"/>
</dbReference>
<name>A0AAU7JCZ5_9HYPH</name>
<dbReference type="GO" id="GO:0006457">
    <property type="term" value="P:protein folding"/>
    <property type="evidence" value="ECO:0007669"/>
    <property type="project" value="InterPro"/>
</dbReference>
<dbReference type="InterPro" id="IPR023380">
    <property type="entry name" value="DsbB-like_sf"/>
</dbReference>
<dbReference type="Pfam" id="PF02600">
    <property type="entry name" value="DsbB"/>
    <property type="match status" value="1"/>
</dbReference>
<protein>
    <submittedName>
        <fullName evidence="6">Disulfide bond formation protein B</fullName>
    </submittedName>
</protein>